<protein>
    <submittedName>
        <fullName evidence="3">Uncharacterized protein</fullName>
    </submittedName>
</protein>
<dbReference type="RefSeq" id="WP_013608864.1">
    <property type="nucleotide sequence ID" value="NC_015153.1"/>
</dbReference>
<dbReference type="Proteomes" id="UP000008645">
    <property type="component" value="Chromosome"/>
</dbReference>
<keyword evidence="2" id="KW-0472">Membrane</keyword>
<dbReference type="EMBL" id="FQ790233">
    <property type="protein sequence ID" value="CBZ40252.1"/>
    <property type="molecule type" value="Genomic_DNA"/>
</dbReference>
<evidence type="ECO:0000313" key="4">
    <source>
        <dbReference type="Proteomes" id="UP000008645"/>
    </source>
</evidence>
<organism evidence="3 4">
    <name type="scientific">Mycoplasma suis (strain KI_3806)</name>
    <dbReference type="NCBI Taxonomy" id="708248"/>
    <lineage>
        <taxon>Bacteria</taxon>
        <taxon>Bacillati</taxon>
        <taxon>Mycoplasmatota</taxon>
        <taxon>Mollicutes</taxon>
        <taxon>Mycoplasmataceae</taxon>
        <taxon>Mycoplasma</taxon>
    </lineage>
</organism>
<feature type="compositionally biased region" description="Polar residues" evidence="1">
    <location>
        <begin position="47"/>
        <end position="65"/>
    </location>
</feature>
<keyword evidence="2" id="KW-0812">Transmembrane</keyword>
<feature type="compositionally biased region" description="Basic and acidic residues" evidence="1">
    <location>
        <begin position="67"/>
        <end position="77"/>
    </location>
</feature>
<evidence type="ECO:0000256" key="1">
    <source>
        <dbReference type="SAM" id="MobiDB-lite"/>
    </source>
</evidence>
<keyword evidence="2" id="KW-1133">Transmembrane helix</keyword>
<name>F0V330_MYCS3</name>
<proteinExistence type="predicted"/>
<sequence>MPLNLKGWYLPFAVGFTGIAAGGGFSLASLLSSKYEGKSYRKNSMNSLASAPETKNNVDNTNLSPKSAEDTTSEKSKQLSSFFHKKDDDSGEKLKDFSEVVPSFEDLIKQIRERKGPIFSLGPEKVIAEFVYRDLKNGIPLTCEQWFSSSWHDREVLGDNDCNNLLIKEVLKNNRDSENQSIKWFRAGQDDFEDIFNYSFPKHLRKGNFEIENQNWKLGEEWDCVTNWDKTGRVVISCHKNQEKIEFGEKQ</sequence>
<feature type="transmembrane region" description="Helical" evidence="2">
    <location>
        <begin position="12"/>
        <end position="32"/>
    </location>
</feature>
<evidence type="ECO:0000256" key="2">
    <source>
        <dbReference type="SAM" id="Phobius"/>
    </source>
</evidence>
<accession>F0V330</accession>
<feature type="region of interest" description="Disordered" evidence="1">
    <location>
        <begin position="47"/>
        <end position="92"/>
    </location>
</feature>
<gene>
    <name evidence="3" type="ORF">MSUIS_01590</name>
</gene>
<evidence type="ECO:0000313" key="3">
    <source>
        <dbReference type="EMBL" id="CBZ40252.1"/>
    </source>
</evidence>
<dbReference type="HOGENOM" id="CLU_094187_0_0_14"/>
<dbReference type="AlphaFoldDB" id="F0V330"/>
<reference evidence="3 4" key="1">
    <citation type="journal article" date="2011" name="J. Bacteriol.">
        <title>Complete genome sequence of the hemotrophic Mycoplasma suis strain KI3806.</title>
        <authorList>
            <person name="Oehlerking J."/>
            <person name="Kube M."/>
            <person name="Felder K.M."/>
            <person name="Matter D."/>
            <person name="Wittenbrink M.M."/>
            <person name="Schwarzenbach S."/>
            <person name="Kramer M.M."/>
            <person name="Hoelzle K."/>
            <person name="Hoelzle L.E."/>
        </authorList>
    </citation>
    <scope>NUCLEOTIDE SEQUENCE [LARGE SCALE GENOMIC DNA]</scope>
    <source>
        <strain evidence="4">KI_3806</strain>
    </source>
</reference>
<dbReference type="KEGG" id="msk:MSUIS_01590"/>